<evidence type="ECO:0000313" key="2">
    <source>
        <dbReference type="EMBL" id="MBR8644532.1"/>
    </source>
</evidence>
<evidence type="ECO:0000259" key="1">
    <source>
        <dbReference type="Pfam" id="PF05504"/>
    </source>
</evidence>
<dbReference type="Pfam" id="PF05504">
    <property type="entry name" value="Spore_GerAC"/>
    <property type="match status" value="1"/>
</dbReference>
<gene>
    <name evidence="2" type="ORF">KEH51_07965</name>
</gene>
<dbReference type="GO" id="GO:0009847">
    <property type="term" value="P:spore germination"/>
    <property type="evidence" value="ECO:0007669"/>
    <property type="project" value="InterPro"/>
</dbReference>
<comment type="caution">
    <text evidence="2">The sequence shown here is derived from an EMBL/GenBank/DDBJ whole genome shotgun (WGS) entry which is preliminary data.</text>
</comment>
<dbReference type="PANTHER" id="PTHR35789">
    <property type="entry name" value="SPORE GERMINATION PROTEIN B3"/>
    <property type="match status" value="1"/>
</dbReference>
<name>A0A941FQX6_9BACI</name>
<protein>
    <submittedName>
        <fullName evidence="2">Ger(X)C family spore germination C-terminal domain-containing protein</fullName>
    </submittedName>
</protein>
<dbReference type="InterPro" id="IPR038501">
    <property type="entry name" value="Spore_GerAC_C_sf"/>
</dbReference>
<dbReference type="Proteomes" id="UP000680045">
    <property type="component" value="Unassembled WGS sequence"/>
</dbReference>
<accession>A0A941FQX6</accession>
<dbReference type="InterPro" id="IPR046953">
    <property type="entry name" value="Spore_GerAC-like_C"/>
</dbReference>
<dbReference type="PANTHER" id="PTHR35789:SF1">
    <property type="entry name" value="SPORE GERMINATION PROTEIN B3"/>
    <property type="match status" value="1"/>
</dbReference>
<sequence length="111" mass="12925">MKINTDGAVIQNGTNLNLSNPKSLKAAERAYQKDIENQLRWLFCIFHNKADILGLGKDFYRKYPKQFNKVDKHWDEIFAEMEVEVDVTAHIRRQGYINKPAGLSEKEVKDK</sequence>
<dbReference type="InterPro" id="IPR008844">
    <property type="entry name" value="Spore_GerAC-like"/>
</dbReference>
<dbReference type="GO" id="GO:0016020">
    <property type="term" value="C:membrane"/>
    <property type="evidence" value="ECO:0007669"/>
    <property type="project" value="InterPro"/>
</dbReference>
<dbReference type="EMBL" id="JAGTPW010000010">
    <property type="protein sequence ID" value="MBR8644532.1"/>
    <property type="molecule type" value="Genomic_DNA"/>
</dbReference>
<reference evidence="2" key="1">
    <citation type="submission" date="2021-04" db="EMBL/GenBank/DDBJ databases">
        <title>Whole genome sequencing of Enterococci isolates from hospitalized patients.</title>
        <authorList>
            <person name="Ogoti B.M."/>
            <person name="Onyambu F.G."/>
        </authorList>
    </citation>
    <scope>NUCLEOTIDE SEQUENCE</scope>
    <source>
        <strain evidence="2">242</strain>
    </source>
</reference>
<feature type="domain" description="Spore germination GerAC-like C-terminal" evidence="1">
    <location>
        <begin position="2"/>
        <end position="95"/>
    </location>
</feature>
<dbReference type="Gene3D" id="3.30.300.210">
    <property type="entry name" value="Nutrient germinant receptor protein C, domain 3"/>
    <property type="match status" value="1"/>
</dbReference>
<proteinExistence type="predicted"/>
<dbReference type="AlphaFoldDB" id="A0A941FQX6"/>
<organism evidence="2 3">
    <name type="scientific">Peribacillus frigoritolerans</name>
    <dbReference type="NCBI Taxonomy" id="450367"/>
    <lineage>
        <taxon>Bacteria</taxon>
        <taxon>Bacillati</taxon>
        <taxon>Bacillota</taxon>
        <taxon>Bacilli</taxon>
        <taxon>Bacillales</taxon>
        <taxon>Bacillaceae</taxon>
        <taxon>Peribacillus</taxon>
    </lineage>
</organism>
<evidence type="ECO:0000313" key="3">
    <source>
        <dbReference type="Proteomes" id="UP000680045"/>
    </source>
</evidence>